<keyword evidence="2" id="KW-1185">Reference proteome</keyword>
<accession>A0A3A8IW27</accession>
<evidence type="ECO:0000313" key="2">
    <source>
        <dbReference type="Proteomes" id="UP000268094"/>
    </source>
</evidence>
<dbReference type="Gene3D" id="1.50.10.10">
    <property type="match status" value="1"/>
</dbReference>
<evidence type="ECO:0008006" key="3">
    <source>
        <dbReference type="Google" id="ProtNLM"/>
    </source>
</evidence>
<proteinExistence type="predicted"/>
<gene>
    <name evidence="1" type="ORF">D7V88_17245</name>
</gene>
<dbReference type="InterPro" id="IPR008928">
    <property type="entry name" value="6-hairpin_glycosidase_sf"/>
</dbReference>
<dbReference type="AlphaFoldDB" id="A0A3A8IW27"/>
<dbReference type="EMBL" id="RAVZ01000108">
    <property type="protein sequence ID" value="RKG86776.1"/>
    <property type="molecule type" value="Genomic_DNA"/>
</dbReference>
<dbReference type="GO" id="GO:0005975">
    <property type="term" value="P:carbohydrate metabolic process"/>
    <property type="evidence" value="ECO:0007669"/>
    <property type="project" value="InterPro"/>
</dbReference>
<name>A0A3A8IW27_9BACT</name>
<dbReference type="Proteomes" id="UP000268094">
    <property type="component" value="Unassembled WGS sequence"/>
</dbReference>
<evidence type="ECO:0000313" key="1">
    <source>
        <dbReference type="EMBL" id="RKG86776.1"/>
    </source>
</evidence>
<protein>
    <recommendedName>
        <fullName evidence="3">Alpha-L-rhamnosidase six-hairpin glycosidase domain-containing protein</fullName>
    </recommendedName>
</protein>
<organism evidence="1 2">
    <name type="scientific">Corallococcus terminator</name>
    <dbReference type="NCBI Taxonomy" id="2316733"/>
    <lineage>
        <taxon>Bacteria</taxon>
        <taxon>Pseudomonadati</taxon>
        <taxon>Myxococcota</taxon>
        <taxon>Myxococcia</taxon>
        <taxon>Myxococcales</taxon>
        <taxon>Cystobacterineae</taxon>
        <taxon>Myxococcaceae</taxon>
        <taxon>Corallococcus</taxon>
    </lineage>
</organism>
<dbReference type="InterPro" id="IPR012341">
    <property type="entry name" value="6hp_glycosidase-like_sf"/>
</dbReference>
<comment type="caution">
    <text evidence="1">The sequence shown here is derived from an EMBL/GenBank/DDBJ whole genome shotgun (WGS) entry which is preliminary data.</text>
</comment>
<dbReference type="SUPFAM" id="SSF48208">
    <property type="entry name" value="Six-hairpin glycosidases"/>
    <property type="match status" value="1"/>
</dbReference>
<sequence length="798" mass="87512">MSTSAFATDPFQTSSHSITSPANEFWNIYGLGWHLTGTTLSGTRSNSSYGGNTAWNEWDALKFAWTNDYNARNAVMGFVQGSLVNGVTTPANPTPPLEQPTGYVWSWSIEERWPDDCVTPEKPIPPKRCEDAHARKGSFHYDQVPAYINGIHLLYLWSRDATFLATMLPRAEIVMDQYLLGTMQGASGLLITPGVENQGDAFGRPSTYMDQLRSGHKDGWVNASFYSALLAMGDLEEAAGNATKALAYRNRASTFPAQYRAELWTGNRYAGWRDVNNVRHDAGYTYVNLPALVRGLPTPAEADRVLAWLDSPAAATVRGAHIGSTSVYQHVIAPRTNTAPVVTSEWDYWSNPDPDPQTPEYTEIDPRRYGSHFQNGGTFLWVAYYDIMARLRYRHADDALPKYQRMLTRVARDPNSLAFCDGFLWCSGPHWAQNSFGELNGEVGVNGEFPESGLAVLPLLYGFMGVSADLQGLHVAPELPTALVSASTAGVDYRGSLRTIKVSRGQFVEHQSEAIQATDVGTSLLTQTFLGTGPFNEVGVQVGSYGVDGKAFTLSLESSNNNGLAWSPVATRRLTDVQDNAWVYMAVPPQGTGLMYRLTVRDPSGSLAWWRNPSSTVWGAAFQGSTTLTGDFAFRVVNAPQSVLLSQPAADVADALNGTLAQGFTATQPFDRVSLNIGTHFTSTSGFTARIFRDNGEGWKLLVQQVFKNVVDNSDVSMNFASLKPGNYLLEISEEVGTISWYRGSTSNLGPNFWASQNNVSLPGNRTFSLFRGQYRVEVPEKGVDTTVLAGNRYTMTN</sequence>
<reference evidence="2" key="1">
    <citation type="submission" date="2018-09" db="EMBL/GenBank/DDBJ databases">
        <authorList>
            <person name="Livingstone P.G."/>
            <person name="Whitworth D.E."/>
        </authorList>
    </citation>
    <scope>NUCLEOTIDE SEQUENCE [LARGE SCALE GENOMIC DNA]</scope>
    <source>
        <strain evidence="2">CA054A</strain>
    </source>
</reference>